<evidence type="ECO:0000313" key="3">
    <source>
        <dbReference type="EMBL" id="ALG85283.1"/>
    </source>
</evidence>
<dbReference type="Proteomes" id="UP000063789">
    <property type="component" value="Chromosome"/>
</dbReference>
<evidence type="ECO:0000259" key="2">
    <source>
        <dbReference type="Pfam" id="PF04909"/>
    </source>
</evidence>
<dbReference type="GO" id="GO:0016787">
    <property type="term" value="F:hydrolase activity"/>
    <property type="evidence" value="ECO:0007669"/>
    <property type="project" value="UniProtKB-KW"/>
</dbReference>
<dbReference type="InterPro" id="IPR032465">
    <property type="entry name" value="ACMSD"/>
</dbReference>
<keyword evidence="3" id="KW-0378">Hydrolase</keyword>
<reference evidence="4" key="1">
    <citation type="submission" date="2015-06" db="EMBL/GenBank/DDBJ databases">
        <title>Complete genome sequence and metabolic analysis of phthalate degradation pathway in Gordonia sp. QH-11.</title>
        <authorList>
            <person name="Jin D."/>
            <person name="Kong X."/>
            <person name="Bai Z."/>
        </authorList>
    </citation>
    <scope>NUCLEOTIDE SEQUENCE [LARGE SCALE GENOMIC DNA]</scope>
    <source>
        <strain evidence="4">QH-11</strain>
    </source>
</reference>
<gene>
    <name evidence="3" type="ORF">ACH46_13360</name>
</gene>
<dbReference type="OrthoDB" id="1407586at2"/>
<evidence type="ECO:0000313" key="4">
    <source>
        <dbReference type="Proteomes" id="UP000063789"/>
    </source>
</evidence>
<keyword evidence="1" id="KW-0456">Lyase</keyword>
<dbReference type="InterPro" id="IPR006680">
    <property type="entry name" value="Amidohydro-rel"/>
</dbReference>
<dbReference type="Gene3D" id="3.20.20.140">
    <property type="entry name" value="Metal-dependent hydrolases"/>
    <property type="match status" value="1"/>
</dbReference>
<dbReference type="PATRIC" id="fig|1136941.3.peg.2719"/>
<dbReference type="KEGG" id="goq:ACH46_13360"/>
<evidence type="ECO:0000256" key="1">
    <source>
        <dbReference type="ARBA" id="ARBA00023239"/>
    </source>
</evidence>
<dbReference type="EMBL" id="CP011853">
    <property type="protein sequence ID" value="ALG85283.1"/>
    <property type="molecule type" value="Genomic_DNA"/>
</dbReference>
<dbReference type="Pfam" id="PF04909">
    <property type="entry name" value="Amidohydro_2"/>
    <property type="match status" value="1"/>
</dbReference>
<accession>A0A0N9MQU3</accession>
<feature type="domain" description="Amidohydrolase-related" evidence="2">
    <location>
        <begin position="8"/>
        <end position="280"/>
    </location>
</feature>
<dbReference type="AlphaFoldDB" id="A0A0N9MQU3"/>
<name>A0A0N9MQU3_9ACTN</name>
<organism evidence="3 4">
    <name type="scientific">Gordonia phthalatica</name>
    <dbReference type="NCBI Taxonomy" id="1136941"/>
    <lineage>
        <taxon>Bacteria</taxon>
        <taxon>Bacillati</taxon>
        <taxon>Actinomycetota</taxon>
        <taxon>Actinomycetes</taxon>
        <taxon>Mycobacteriales</taxon>
        <taxon>Gordoniaceae</taxon>
        <taxon>Gordonia</taxon>
    </lineage>
</organism>
<dbReference type="GO" id="GO:0016831">
    <property type="term" value="F:carboxy-lyase activity"/>
    <property type="evidence" value="ECO:0007669"/>
    <property type="project" value="InterPro"/>
</dbReference>
<sequence>MIGGRTVVDVHVHAPRLSTLRPAWLDWADTFSRDHDWRSAYRENGDPEPAALDALFAEQGVDHVMLFSEYSPRATGIQPFDDLLPLVQHNPQRFHPVANINPHLHFPLVGELQRQVDLGAVALKLHPVHAGFDPGDRELFPVYAKCAELGIPVIYHSGTSSFPGSRNKYGNPELYLDAIDCFPEVNFVFAHGGRGWWYEAAAFLVQAKPNVWIDLAGLPPKKLPDYYGASLPRIASKMLFGTDWPGVPGPRTNVDALGRLGFDEATLAAVVAGNASRVFPRAGITLETSTSTRKETTDE</sequence>
<dbReference type="InterPro" id="IPR032466">
    <property type="entry name" value="Metal_Hydrolase"/>
</dbReference>
<dbReference type="RefSeq" id="WP_062393360.1">
    <property type="nucleotide sequence ID" value="NZ_CP011853.1"/>
</dbReference>
<dbReference type="CDD" id="cd01292">
    <property type="entry name" value="metallo-dependent_hydrolases"/>
    <property type="match status" value="1"/>
</dbReference>
<keyword evidence="4" id="KW-1185">Reference proteome</keyword>
<dbReference type="SUPFAM" id="SSF51556">
    <property type="entry name" value="Metallo-dependent hydrolases"/>
    <property type="match status" value="1"/>
</dbReference>
<proteinExistence type="predicted"/>
<dbReference type="STRING" id="1136941.ACH46_13360"/>
<reference evidence="3 4" key="2">
    <citation type="journal article" date="2017" name="Int. J. Syst. Evol. Microbiol.">
        <title>Gordonia phthalatica sp. nov., a di-n-butyl phthalate-degrading bacterium isolated from activated sludge.</title>
        <authorList>
            <person name="Jin D."/>
            <person name="Kong X."/>
            <person name="Jia M."/>
            <person name="Yu X."/>
            <person name="Wang X."/>
            <person name="Zhuang X."/>
            <person name="Deng Y."/>
            <person name="Bai Z."/>
        </authorList>
    </citation>
    <scope>NUCLEOTIDE SEQUENCE [LARGE SCALE GENOMIC DNA]</scope>
    <source>
        <strain evidence="3 4">QH-11</strain>
    </source>
</reference>
<protein>
    <submittedName>
        <fullName evidence="3">Amidohydrolase</fullName>
    </submittedName>
</protein>
<dbReference type="PANTHER" id="PTHR21240">
    <property type="entry name" value="2-AMINO-3-CARBOXYLMUCONATE-6-SEMIALDEHYDE DECARBOXYLASE"/>
    <property type="match status" value="1"/>
</dbReference>